<feature type="compositionally biased region" description="Low complexity" evidence="7">
    <location>
        <begin position="153"/>
        <end position="163"/>
    </location>
</feature>
<dbReference type="AlphaFoldDB" id="A0A5C3ND73"/>
<keyword evidence="11" id="KW-1185">Reference proteome</keyword>
<dbReference type="Proteomes" id="UP000305948">
    <property type="component" value="Unassembled WGS sequence"/>
</dbReference>
<dbReference type="PROSITE" id="PS50157">
    <property type="entry name" value="ZINC_FINGER_C2H2_2"/>
    <property type="match status" value="2"/>
</dbReference>
<dbReference type="CDD" id="cd00067">
    <property type="entry name" value="GAL4"/>
    <property type="match status" value="1"/>
</dbReference>
<keyword evidence="4" id="KW-0804">Transcription</keyword>
<keyword evidence="5" id="KW-0539">Nucleus</keyword>
<evidence type="ECO:0000313" key="10">
    <source>
        <dbReference type="EMBL" id="TFK53938.1"/>
    </source>
</evidence>
<evidence type="ECO:0000259" key="8">
    <source>
        <dbReference type="PROSITE" id="PS50048"/>
    </source>
</evidence>
<dbReference type="PROSITE" id="PS00028">
    <property type="entry name" value="ZINC_FINGER_C2H2_1"/>
    <property type="match status" value="1"/>
</dbReference>
<evidence type="ECO:0000256" key="2">
    <source>
        <dbReference type="ARBA" id="ARBA00022833"/>
    </source>
</evidence>
<dbReference type="PROSITE" id="PS50048">
    <property type="entry name" value="ZN2_CY6_FUNGAL_2"/>
    <property type="match status" value="1"/>
</dbReference>
<dbReference type="Gene3D" id="3.30.160.60">
    <property type="entry name" value="Classic Zinc Finger"/>
    <property type="match status" value="2"/>
</dbReference>
<dbReference type="SMART" id="SM00355">
    <property type="entry name" value="ZnF_C2H2"/>
    <property type="match status" value="2"/>
</dbReference>
<feature type="domain" description="Zn(2)-C6 fungal-type" evidence="8">
    <location>
        <begin position="120"/>
        <end position="149"/>
    </location>
</feature>
<keyword evidence="3" id="KW-0805">Transcription regulation</keyword>
<dbReference type="SMART" id="SM00066">
    <property type="entry name" value="GAL4"/>
    <property type="match status" value="1"/>
</dbReference>
<reference evidence="10 11" key="1">
    <citation type="journal article" date="2019" name="Nat. Ecol. Evol.">
        <title>Megaphylogeny resolves global patterns of mushroom evolution.</title>
        <authorList>
            <person name="Varga T."/>
            <person name="Krizsan K."/>
            <person name="Foldi C."/>
            <person name="Dima B."/>
            <person name="Sanchez-Garcia M."/>
            <person name="Sanchez-Ramirez S."/>
            <person name="Szollosi G.J."/>
            <person name="Szarkandi J.G."/>
            <person name="Papp V."/>
            <person name="Albert L."/>
            <person name="Andreopoulos W."/>
            <person name="Angelini C."/>
            <person name="Antonin V."/>
            <person name="Barry K.W."/>
            <person name="Bougher N.L."/>
            <person name="Buchanan P."/>
            <person name="Buyck B."/>
            <person name="Bense V."/>
            <person name="Catcheside P."/>
            <person name="Chovatia M."/>
            <person name="Cooper J."/>
            <person name="Damon W."/>
            <person name="Desjardin D."/>
            <person name="Finy P."/>
            <person name="Geml J."/>
            <person name="Haridas S."/>
            <person name="Hughes K."/>
            <person name="Justo A."/>
            <person name="Karasinski D."/>
            <person name="Kautmanova I."/>
            <person name="Kiss B."/>
            <person name="Kocsube S."/>
            <person name="Kotiranta H."/>
            <person name="LaButti K.M."/>
            <person name="Lechner B.E."/>
            <person name="Liimatainen K."/>
            <person name="Lipzen A."/>
            <person name="Lukacs Z."/>
            <person name="Mihaltcheva S."/>
            <person name="Morgado L.N."/>
            <person name="Niskanen T."/>
            <person name="Noordeloos M.E."/>
            <person name="Ohm R.A."/>
            <person name="Ortiz-Santana B."/>
            <person name="Ovrebo C."/>
            <person name="Racz N."/>
            <person name="Riley R."/>
            <person name="Savchenko A."/>
            <person name="Shiryaev A."/>
            <person name="Soop K."/>
            <person name="Spirin V."/>
            <person name="Szebenyi C."/>
            <person name="Tomsovsky M."/>
            <person name="Tulloss R.E."/>
            <person name="Uehling J."/>
            <person name="Grigoriev I.V."/>
            <person name="Vagvolgyi C."/>
            <person name="Papp T."/>
            <person name="Martin F.M."/>
            <person name="Miettinen O."/>
            <person name="Hibbett D.S."/>
            <person name="Nagy L.G."/>
        </authorList>
    </citation>
    <scope>NUCLEOTIDE SEQUENCE [LARGE SCALE GENOMIC DNA]</scope>
    <source>
        <strain evidence="10 11">OMC1185</strain>
    </source>
</reference>
<evidence type="ECO:0000256" key="4">
    <source>
        <dbReference type="ARBA" id="ARBA00023163"/>
    </source>
</evidence>
<dbReference type="InterPro" id="IPR007219">
    <property type="entry name" value="XnlR_reg_dom"/>
</dbReference>
<dbReference type="PROSITE" id="PS00463">
    <property type="entry name" value="ZN2_CY6_FUNGAL_1"/>
    <property type="match status" value="1"/>
</dbReference>
<keyword evidence="2" id="KW-0862">Zinc</keyword>
<dbReference type="Pfam" id="PF04082">
    <property type="entry name" value="Fungal_trans"/>
    <property type="match status" value="1"/>
</dbReference>
<evidence type="ECO:0000256" key="1">
    <source>
        <dbReference type="ARBA" id="ARBA00022723"/>
    </source>
</evidence>
<keyword evidence="6" id="KW-0863">Zinc-finger</keyword>
<feature type="compositionally biased region" description="Low complexity" evidence="7">
    <location>
        <begin position="15"/>
        <end position="27"/>
    </location>
</feature>
<dbReference type="InterPro" id="IPR036236">
    <property type="entry name" value="Znf_C2H2_sf"/>
</dbReference>
<dbReference type="InterPro" id="IPR013087">
    <property type="entry name" value="Znf_C2H2_type"/>
</dbReference>
<feature type="region of interest" description="Disordered" evidence="7">
    <location>
        <begin position="1"/>
        <end position="27"/>
    </location>
</feature>
<dbReference type="SUPFAM" id="SSF57667">
    <property type="entry name" value="beta-beta-alpha zinc fingers"/>
    <property type="match status" value="1"/>
</dbReference>
<dbReference type="InterPro" id="IPR036864">
    <property type="entry name" value="Zn2-C6_fun-type_DNA-bd_sf"/>
</dbReference>
<dbReference type="OrthoDB" id="1405595at2759"/>
<feature type="region of interest" description="Disordered" evidence="7">
    <location>
        <begin position="151"/>
        <end position="189"/>
    </location>
</feature>
<feature type="compositionally biased region" description="Low complexity" evidence="7">
    <location>
        <begin position="274"/>
        <end position="311"/>
    </location>
</feature>
<evidence type="ECO:0000256" key="3">
    <source>
        <dbReference type="ARBA" id="ARBA00023015"/>
    </source>
</evidence>
<evidence type="ECO:0008006" key="12">
    <source>
        <dbReference type="Google" id="ProtNLM"/>
    </source>
</evidence>
<feature type="domain" description="C2H2-type" evidence="9">
    <location>
        <begin position="57"/>
        <end position="84"/>
    </location>
</feature>
<keyword evidence="1" id="KW-0479">Metal-binding</keyword>
<dbReference type="Gene3D" id="4.10.240.10">
    <property type="entry name" value="Zn(2)-C6 fungal-type DNA-binding domain"/>
    <property type="match status" value="1"/>
</dbReference>
<evidence type="ECO:0000313" key="11">
    <source>
        <dbReference type="Proteomes" id="UP000305948"/>
    </source>
</evidence>
<dbReference type="GO" id="GO:0000981">
    <property type="term" value="F:DNA-binding transcription factor activity, RNA polymerase II-specific"/>
    <property type="evidence" value="ECO:0007669"/>
    <property type="project" value="InterPro"/>
</dbReference>
<feature type="domain" description="C2H2-type" evidence="9">
    <location>
        <begin position="85"/>
        <end position="116"/>
    </location>
</feature>
<dbReference type="EMBL" id="ML213506">
    <property type="protein sequence ID" value="TFK53938.1"/>
    <property type="molecule type" value="Genomic_DNA"/>
</dbReference>
<dbReference type="PANTHER" id="PTHR47660">
    <property type="entry name" value="TRANSCRIPTION FACTOR WITH C2H2 AND ZN(2)-CYS(6) DNA BINDING DOMAIN (EUROFUNG)-RELATED-RELATED"/>
    <property type="match status" value="1"/>
</dbReference>
<name>A0A5C3ND73_9AGAM</name>
<accession>A0A5C3ND73</accession>
<protein>
    <recommendedName>
        <fullName evidence="12">Zn(2)-C6 fungal-type domain-containing protein</fullName>
    </recommendedName>
</protein>
<dbReference type="Pfam" id="PF00172">
    <property type="entry name" value="Zn_clus"/>
    <property type="match status" value="1"/>
</dbReference>
<evidence type="ECO:0000256" key="7">
    <source>
        <dbReference type="SAM" id="MobiDB-lite"/>
    </source>
</evidence>
<dbReference type="GO" id="GO:0008270">
    <property type="term" value="F:zinc ion binding"/>
    <property type="evidence" value="ECO:0007669"/>
    <property type="project" value="UniProtKB-KW"/>
</dbReference>
<proteinExistence type="predicted"/>
<dbReference type="SUPFAM" id="SSF57701">
    <property type="entry name" value="Zn2/Cys6 DNA-binding domain"/>
    <property type="match status" value="1"/>
</dbReference>
<dbReference type="STRING" id="5364.A0A5C3ND73"/>
<organism evidence="10 11">
    <name type="scientific">Heliocybe sulcata</name>
    <dbReference type="NCBI Taxonomy" id="5364"/>
    <lineage>
        <taxon>Eukaryota</taxon>
        <taxon>Fungi</taxon>
        <taxon>Dikarya</taxon>
        <taxon>Basidiomycota</taxon>
        <taxon>Agaricomycotina</taxon>
        <taxon>Agaricomycetes</taxon>
        <taxon>Gloeophyllales</taxon>
        <taxon>Gloeophyllaceae</taxon>
        <taxon>Heliocybe</taxon>
    </lineage>
</organism>
<sequence length="840" mass="92487">MSASEAPLELEGKPSSPALSSSIASSSTSAIIEFKKDGTVSRMRSHRGNMPSLPQTKQCPLCPARFTRTTHLNRHMRTHSNERLHRCDTCSSQFTRSDLLTRHKKGCGDPNTAQRTRRKSCQACAESKVKCDLQYPCTKCKNRGKDCIYVGGPPSRRVSPQSRRTSEDSLPPASRAPSPTPGEPSTSSEYLANTFPALSLVEGGNLVPSHTGTPISSAAGTPALLTMPLQKTVSDTVTPSNMSLPSPGSAAALVNAFLTDSSPDSGPMHHRPTLSDTSSIISSSTFSSPHTSRLDYTPQSSAASTPPSGSPHTDFNLLFSSELDALGLHGSPNRMDVGPNVFQPFFANLFASSSSMTVDDPMGVDALAWQDTRAGPGRDPQFPFPTLSVDVQSPFQSPFQSPAPISESFAERRAADNEPTPEDLQHYLYLFFTAFLTQMPIIHGPTWRMEGKPAVLINAMHACGALYVKTRKAACFVTKVLDESREVLLQEFAREPRSTTDQIHLILAVSLLQTIGLFHQKASQRAASNIYHGMLVMMIRRCGLIPKNTSWTPPAMVDATSTDQAWREWGLHETAKRALLLSYLHDCCHALYFAIRPSFLLSELALKLPCEDALWKANNANEWSMTLCAASPYGSTIEARLTGVSLLQVHSALREFRVPNDLPALSPFAHLVIIHTILRDIYAIGMDNPSPADRDSNGHKAVEPSVSQEIFSLQHWLHNWLQSWLNSPDTPKAEDPDEEPPFIVNVLPYYWLAQVSILAYQEGLPPFRGGASHLDSEIHFRLVKHWLAHIKSFLRKGERAPTLFWDELMKVRLQTKNVGRDGEGTNLEDLEGLLSFFTEN</sequence>
<gene>
    <name evidence="10" type="ORF">OE88DRAFT_1805780</name>
</gene>
<evidence type="ECO:0000256" key="6">
    <source>
        <dbReference type="PROSITE-ProRule" id="PRU00042"/>
    </source>
</evidence>
<dbReference type="InterPro" id="IPR001138">
    <property type="entry name" value="Zn2Cys6_DnaBD"/>
</dbReference>
<evidence type="ECO:0000259" key="9">
    <source>
        <dbReference type="PROSITE" id="PS50157"/>
    </source>
</evidence>
<dbReference type="CDD" id="cd12148">
    <property type="entry name" value="fungal_TF_MHR"/>
    <property type="match status" value="1"/>
</dbReference>
<feature type="region of interest" description="Disordered" evidence="7">
    <location>
        <begin position="261"/>
        <end position="316"/>
    </location>
</feature>
<evidence type="ECO:0000256" key="5">
    <source>
        <dbReference type="ARBA" id="ARBA00023242"/>
    </source>
</evidence>
<dbReference type="GO" id="GO:0006351">
    <property type="term" value="P:DNA-templated transcription"/>
    <property type="evidence" value="ECO:0007669"/>
    <property type="project" value="InterPro"/>
</dbReference>
<dbReference type="GO" id="GO:0003677">
    <property type="term" value="F:DNA binding"/>
    <property type="evidence" value="ECO:0007669"/>
    <property type="project" value="InterPro"/>
</dbReference>